<feature type="compositionally biased region" description="Polar residues" evidence="2">
    <location>
        <begin position="583"/>
        <end position="620"/>
    </location>
</feature>
<protein>
    <submittedName>
        <fullName evidence="5">OstA-like protein</fullName>
    </submittedName>
</protein>
<dbReference type="PANTHER" id="PTHR30189:SF1">
    <property type="entry name" value="LPS-ASSEMBLY PROTEIN LPTD"/>
    <property type="match status" value="1"/>
</dbReference>
<keyword evidence="6" id="KW-1185">Reference proteome</keyword>
<evidence type="ECO:0000313" key="6">
    <source>
        <dbReference type="Proteomes" id="UP001597116"/>
    </source>
</evidence>
<dbReference type="InterPro" id="IPR050218">
    <property type="entry name" value="LptD"/>
</dbReference>
<reference evidence="6" key="1">
    <citation type="journal article" date="2019" name="Int. J. Syst. Evol. Microbiol.">
        <title>The Global Catalogue of Microorganisms (GCM) 10K type strain sequencing project: providing services to taxonomists for standard genome sequencing and annotation.</title>
        <authorList>
            <consortium name="The Broad Institute Genomics Platform"/>
            <consortium name="The Broad Institute Genome Sequencing Center for Infectious Disease"/>
            <person name="Wu L."/>
            <person name="Ma J."/>
        </authorList>
    </citation>
    <scope>NUCLEOTIDE SEQUENCE [LARGE SCALE GENOMIC DNA]</scope>
    <source>
        <strain evidence="6">CCUG 55608</strain>
    </source>
</reference>
<feature type="chain" id="PRO_5045890127" evidence="3">
    <location>
        <begin position="19"/>
        <end position="642"/>
    </location>
</feature>
<keyword evidence="3" id="KW-0732">Signal</keyword>
<evidence type="ECO:0000256" key="1">
    <source>
        <dbReference type="ARBA" id="ARBA00023237"/>
    </source>
</evidence>
<dbReference type="PANTHER" id="PTHR30189">
    <property type="entry name" value="LPS-ASSEMBLY PROTEIN"/>
    <property type="match status" value="1"/>
</dbReference>
<organism evidence="5 6">
    <name type="scientific">Larkinella insperata</name>
    <dbReference type="NCBI Taxonomy" id="332158"/>
    <lineage>
        <taxon>Bacteria</taxon>
        <taxon>Pseudomonadati</taxon>
        <taxon>Bacteroidota</taxon>
        <taxon>Cytophagia</taxon>
        <taxon>Cytophagales</taxon>
        <taxon>Spirosomataceae</taxon>
        <taxon>Larkinella</taxon>
    </lineage>
</organism>
<dbReference type="InterPro" id="IPR005653">
    <property type="entry name" value="OstA-like_N"/>
</dbReference>
<dbReference type="Proteomes" id="UP001597116">
    <property type="component" value="Unassembled WGS sequence"/>
</dbReference>
<feature type="compositionally biased region" description="Basic and acidic residues" evidence="2">
    <location>
        <begin position="552"/>
        <end position="563"/>
    </location>
</feature>
<dbReference type="Gene3D" id="2.60.450.10">
    <property type="entry name" value="Lipopolysaccharide (LPS) transport protein A like domain"/>
    <property type="match status" value="2"/>
</dbReference>
<evidence type="ECO:0000256" key="3">
    <source>
        <dbReference type="SAM" id="SignalP"/>
    </source>
</evidence>
<feature type="region of interest" description="Disordered" evidence="2">
    <location>
        <begin position="518"/>
        <end position="642"/>
    </location>
</feature>
<dbReference type="RefSeq" id="WP_265991136.1">
    <property type="nucleotide sequence ID" value="NZ_CP110973.1"/>
</dbReference>
<comment type="caution">
    <text evidence="5">The sequence shown here is derived from an EMBL/GenBank/DDBJ whole genome shotgun (WGS) entry which is preliminary data.</text>
</comment>
<accession>A0ABW3QNE8</accession>
<evidence type="ECO:0000313" key="5">
    <source>
        <dbReference type="EMBL" id="MFD1143225.1"/>
    </source>
</evidence>
<name>A0ABW3QNE8_9BACT</name>
<dbReference type="EMBL" id="JBHTLP010000011">
    <property type="protein sequence ID" value="MFD1143225.1"/>
    <property type="molecule type" value="Genomic_DNA"/>
</dbReference>
<feature type="signal peptide" evidence="3">
    <location>
        <begin position="1"/>
        <end position="18"/>
    </location>
</feature>
<gene>
    <name evidence="5" type="ORF">ACFQ4C_19010</name>
</gene>
<sequence length="642" mass="71294">MNRLLVWLLVLLAGTANAQIGSSPTGGPNELVILKRADQLEGLQSGTEEIRKLIGNVQLQQKNVLMYCDLAIQNLTTNVIEAYGNVRMTQGDTLSVRGDTMFYYGSTRLAKVTGRTVVLKDRKMTLTTRRLDYDLSTGIAYYPVKGRIVDRENILTSREGYYDTRTKLFTFRQDVRLVNPKYTLTADSLLYNSLSKIATFQGPTKIVSKEGTLMAKDGDYNTVSRLSNFQRRATIETEKYTLTGDTLVGNNASDFYTARGNVVLVAKNDQTTLTGDFGRYNRKAGVARMTGHALVRSVTKADTMFMRADTLWSFELPNPKRIKGSKTADSTYRRLIGHKNVLVFKSDLQSKCDSIVYETVDSTIYFFRDPIVWSTNYQMEGDSVTALLKNNRIYKMLLRGHSFVISQDTLQNFNQVKGRTLTAFFGYDPQKDRSDIDRVIVEGNGESLYFAVDDQNKMVGMNRVLCSKMTIRFTDRKVKKISFYGQPDSKLVPPQELKEAEKKLDGFNWRIAERPTKARLLGLPEPSAGGPISSRTNPGKEGPAPAEASATLKREVPVGESKLKGLIRKTSASPDTKAAVQAGSATQKTVSPVTKKNSQPADSVSTGTVKAVNTGTQPVSSPAAESDLERELNKKPVRKKGN</sequence>
<evidence type="ECO:0000256" key="2">
    <source>
        <dbReference type="SAM" id="MobiDB-lite"/>
    </source>
</evidence>
<dbReference type="Pfam" id="PF13100">
    <property type="entry name" value="OstA_2"/>
    <property type="match status" value="1"/>
</dbReference>
<feature type="domain" description="Organic solvent tolerance-like N-terminal" evidence="4">
    <location>
        <begin position="30"/>
        <end position="187"/>
    </location>
</feature>
<evidence type="ECO:0000259" key="4">
    <source>
        <dbReference type="Pfam" id="PF13100"/>
    </source>
</evidence>
<keyword evidence="1" id="KW-0472">Membrane</keyword>
<proteinExistence type="predicted"/>
<keyword evidence="1" id="KW-0998">Cell outer membrane</keyword>